<evidence type="ECO:0000256" key="4">
    <source>
        <dbReference type="ARBA" id="ARBA00023163"/>
    </source>
</evidence>
<evidence type="ECO:0000259" key="7">
    <source>
        <dbReference type="Pfam" id="PF08281"/>
    </source>
</evidence>
<keyword evidence="9" id="KW-1185">Reference proteome</keyword>
<dbReference type="Pfam" id="PF04542">
    <property type="entry name" value="Sigma70_r2"/>
    <property type="match status" value="1"/>
</dbReference>
<keyword evidence="3" id="KW-0731">Sigma factor</keyword>
<evidence type="ECO:0000256" key="5">
    <source>
        <dbReference type="SAM" id="MobiDB-lite"/>
    </source>
</evidence>
<dbReference type="NCBIfam" id="TIGR02937">
    <property type="entry name" value="sigma70-ECF"/>
    <property type="match status" value="1"/>
</dbReference>
<comment type="caution">
    <text evidence="8">The sequence shown here is derived from an EMBL/GenBank/DDBJ whole genome shotgun (WGS) entry which is preliminary data.</text>
</comment>
<dbReference type="InterPro" id="IPR013325">
    <property type="entry name" value="RNA_pol_sigma_r2"/>
</dbReference>
<evidence type="ECO:0000259" key="6">
    <source>
        <dbReference type="Pfam" id="PF04542"/>
    </source>
</evidence>
<dbReference type="InterPro" id="IPR007627">
    <property type="entry name" value="RNA_pol_sigma70_r2"/>
</dbReference>
<feature type="compositionally biased region" description="Basic and acidic residues" evidence="5">
    <location>
        <begin position="292"/>
        <end position="315"/>
    </location>
</feature>
<evidence type="ECO:0000256" key="2">
    <source>
        <dbReference type="ARBA" id="ARBA00023015"/>
    </source>
</evidence>
<name>A0ABS5C043_9BACT</name>
<accession>A0ABS5C043</accession>
<evidence type="ECO:0000313" key="8">
    <source>
        <dbReference type="EMBL" id="MBP3958513.1"/>
    </source>
</evidence>
<reference evidence="8 9" key="1">
    <citation type="submission" date="2021-04" db="EMBL/GenBank/DDBJ databases">
        <authorList>
            <person name="Ivanova A."/>
        </authorList>
    </citation>
    <scope>NUCLEOTIDE SEQUENCE [LARGE SCALE GENOMIC DNA]</scope>
    <source>
        <strain evidence="8 9">G18</strain>
    </source>
</reference>
<dbReference type="InterPro" id="IPR013249">
    <property type="entry name" value="RNA_pol_sigma70_r4_t2"/>
</dbReference>
<dbReference type="PANTHER" id="PTHR43133:SF51">
    <property type="entry name" value="RNA POLYMERASE SIGMA FACTOR"/>
    <property type="match status" value="1"/>
</dbReference>
<feature type="domain" description="RNA polymerase sigma-70 region 2" evidence="6">
    <location>
        <begin position="45"/>
        <end position="110"/>
    </location>
</feature>
<dbReference type="Gene3D" id="1.10.1740.10">
    <property type="match status" value="1"/>
</dbReference>
<protein>
    <submittedName>
        <fullName evidence="8">Sigma-70 family RNA polymerase sigma factor</fullName>
    </submittedName>
</protein>
<proteinExistence type="inferred from homology"/>
<evidence type="ECO:0000256" key="3">
    <source>
        <dbReference type="ARBA" id="ARBA00023082"/>
    </source>
</evidence>
<dbReference type="InterPro" id="IPR014284">
    <property type="entry name" value="RNA_pol_sigma-70_dom"/>
</dbReference>
<dbReference type="EMBL" id="JAGKQQ010000001">
    <property type="protein sequence ID" value="MBP3958513.1"/>
    <property type="molecule type" value="Genomic_DNA"/>
</dbReference>
<dbReference type="Gene3D" id="1.10.10.10">
    <property type="entry name" value="Winged helix-like DNA-binding domain superfamily/Winged helix DNA-binding domain"/>
    <property type="match status" value="1"/>
</dbReference>
<dbReference type="SUPFAM" id="SSF88659">
    <property type="entry name" value="Sigma3 and sigma4 domains of RNA polymerase sigma factors"/>
    <property type="match status" value="1"/>
</dbReference>
<dbReference type="RefSeq" id="WP_210658567.1">
    <property type="nucleotide sequence ID" value="NZ_JAGKQQ010000001.1"/>
</dbReference>
<dbReference type="InterPro" id="IPR036388">
    <property type="entry name" value="WH-like_DNA-bd_sf"/>
</dbReference>
<keyword evidence="2" id="KW-0805">Transcription regulation</keyword>
<dbReference type="Proteomes" id="UP000676565">
    <property type="component" value="Unassembled WGS sequence"/>
</dbReference>
<evidence type="ECO:0000256" key="1">
    <source>
        <dbReference type="ARBA" id="ARBA00010641"/>
    </source>
</evidence>
<keyword evidence="4" id="KW-0804">Transcription</keyword>
<dbReference type="InterPro" id="IPR013324">
    <property type="entry name" value="RNA_pol_sigma_r3/r4-like"/>
</dbReference>
<dbReference type="Pfam" id="PF12543">
    <property type="entry name" value="DUF3738"/>
    <property type="match status" value="1"/>
</dbReference>
<dbReference type="PANTHER" id="PTHR43133">
    <property type="entry name" value="RNA POLYMERASE ECF-TYPE SIGMA FACTO"/>
    <property type="match status" value="1"/>
</dbReference>
<gene>
    <name evidence="8" type="ORF">J8F10_24965</name>
</gene>
<dbReference type="InterPro" id="IPR039425">
    <property type="entry name" value="RNA_pol_sigma-70-like"/>
</dbReference>
<comment type="similarity">
    <text evidence="1">Belongs to the sigma-70 factor family. ECF subfamily.</text>
</comment>
<evidence type="ECO:0000313" key="9">
    <source>
        <dbReference type="Proteomes" id="UP000676565"/>
    </source>
</evidence>
<dbReference type="SUPFAM" id="SSF88946">
    <property type="entry name" value="Sigma2 domain of RNA polymerase sigma factors"/>
    <property type="match status" value="1"/>
</dbReference>
<feature type="domain" description="RNA polymerase sigma factor 70 region 4 type 2" evidence="7">
    <location>
        <begin position="143"/>
        <end position="193"/>
    </location>
</feature>
<organism evidence="8 9">
    <name type="scientific">Gemmata palustris</name>
    <dbReference type="NCBI Taxonomy" id="2822762"/>
    <lineage>
        <taxon>Bacteria</taxon>
        <taxon>Pseudomonadati</taxon>
        <taxon>Planctomycetota</taxon>
        <taxon>Planctomycetia</taxon>
        <taxon>Gemmatales</taxon>
        <taxon>Gemmataceae</taxon>
        <taxon>Gemmata</taxon>
    </lineage>
</organism>
<dbReference type="InterPro" id="IPR017801">
    <property type="entry name" value="DUF3738"/>
</dbReference>
<sequence>MAHPRLATAIDLLTRSGAQSLSVVPDEQLVQRFAGVRDESAFAELVRRHGPMVFGVCRRILTAGPDAEDAFQATFLFLALKAGSIRNTASVASWLHGVARRAALNARKSRLRRTKHEQIAVGVGPRESIEAPLSTASLAELRGALDEELARVPEPFRGTFVLCCLEGRTRPEAAVELSCTEGTVSSRLARARRILQERLTRRGIVPAAVLTTGALFETAVPPALGASTVRIAGLLVTAGTSTDVIPPAVAALIEGVTTMSVKKVTALAGLVLTVALAAGGIGLSAGSFQDRDHGALPEAPARSKVEPPGDKEKKAPAPSEYALKEGAVLKLVRAPFPEERDRLYTKFEAVKGIQPPPPSETRLMAVYTNGGTPVSANAFTDRQSSGAALALFLEYPLRVDMANVLDRDHLLESVVLDADVVLQKNAALDKLIPALRDELKAKYGTDLRLEFAEVETEVVRISGKHTLVSPAADPTRPHDDAAVVHFYAKAREEHAGGFYTDTKRLPSQLAQFLGLPVIDESNLKSASVWVTIRHHLRYPITPKTRAEDAAPAQVLKNVADQTGLTLKLEKRKVRVLVVEKQKKVADPPKKLGRVPDPEPNLQAELARWDTAFRHGSEEKFAELERTADEWAKKYPGQDDRGYIYFQVAHIAAQSRIDKQIARVREYGRKVLEQSRDPVARGTMYSYLASAAECDNTLKTFEERRRLAADVLLTGFAEALAQELPAEAPELPAVNRIGGELENDPVEAARIRTQQAVQMEARREAKFVRDLVQRRNTLVLQLRGLYRPAANAHGRSEEGLKELRKLAAAKLSTAATDALLTEVTKAPRP</sequence>
<dbReference type="Pfam" id="PF08281">
    <property type="entry name" value="Sigma70_r4_2"/>
    <property type="match status" value="1"/>
</dbReference>
<feature type="region of interest" description="Disordered" evidence="5">
    <location>
        <begin position="292"/>
        <end position="318"/>
    </location>
</feature>